<gene>
    <name evidence="2 4" type="ORF">BDZ99DRAFT_503709</name>
</gene>
<keyword evidence="3" id="KW-1185">Reference proteome</keyword>
<evidence type="ECO:0000313" key="4">
    <source>
        <dbReference type="RefSeq" id="XP_033569702.1"/>
    </source>
</evidence>
<sequence>MPPIRDEQAAPLSSVPQEELKHSSAVHERIPSRFFGDHGKQSHGATSSIAKEGRELRYGTFKPAAATGPKDDACQTLNNLFNSIVAESATGITIEITIPIVFSGEDDCLQQLSDVMDIFQTQSKYKGKVFYETVMTGDGIFRYPTMAVVQDVFAPAMLWDRKFDKARIDEVWNSGHVHRAIFRDERKKWLIGVTASGESMPAGAEKPIPGVSSKVVVRLVDQDKFPGGEDDRKVFHGVIIATESVDFDFLFDATVGYSPVNLEDNSLEDITVYVTVWSAGVKARLTTMHRIATARPPGAPGALGLAAIVRCIYTGPTTSRFDVNTNPNFSREMVILEDSRQDRTPTK</sequence>
<organism evidence="2">
    <name type="scientific">Mytilinidion resinicola</name>
    <dbReference type="NCBI Taxonomy" id="574789"/>
    <lineage>
        <taxon>Eukaryota</taxon>
        <taxon>Fungi</taxon>
        <taxon>Dikarya</taxon>
        <taxon>Ascomycota</taxon>
        <taxon>Pezizomycotina</taxon>
        <taxon>Dothideomycetes</taxon>
        <taxon>Pleosporomycetidae</taxon>
        <taxon>Mytilinidiales</taxon>
        <taxon>Mytilinidiaceae</taxon>
        <taxon>Mytilinidion</taxon>
    </lineage>
</organism>
<dbReference type="RefSeq" id="XP_033569702.1">
    <property type="nucleotide sequence ID" value="XM_033723981.1"/>
</dbReference>
<feature type="region of interest" description="Disordered" evidence="1">
    <location>
        <begin position="1"/>
        <end position="49"/>
    </location>
</feature>
<evidence type="ECO:0000256" key="1">
    <source>
        <dbReference type="SAM" id="MobiDB-lite"/>
    </source>
</evidence>
<dbReference type="AlphaFoldDB" id="A0A6A6Y2F7"/>
<reference evidence="4" key="3">
    <citation type="submission" date="2025-04" db="UniProtKB">
        <authorList>
            <consortium name="RefSeq"/>
        </authorList>
    </citation>
    <scope>IDENTIFICATION</scope>
    <source>
        <strain evidence="4">CBS 304.34</strain>
    </source>
</reference>
<reference evidence="4" key="2">
    <citation type="submission" date="2020-04" db="EMBL/GenBank/DDBJ databases">
        <authorList>
            <consortium name="NCBI Genome Project"/>
        </authorList>
    </citation>
    <scope>NUCLEOTIDE SEQUENCE</scope>
    <source>
        <strain evidence="4">CBS 304.34</strain>
    </source>
</reference>
<reference evidence="2 4" key="1">
    <citation type="journal article" date="2020" name="Stud. Mycol.">
        <title>101 Dothideomycetes genomes: a test case for predicting lifestyles and emergence of pathogens.</title>
        <authorList>
            <person name="Haridas S."/>
            <person name="Albert R."/>
            <person name="Binder M."/>
            <person name="Bloem J."/>
            <person name="Labutti K."/>
            <person name="Salamov A."/>
            <person name="Andreopoulos B."/>
            <person name="Baker S."/>
            <person name="Barry K."/>
            <person name="Bills G."/>
            <person name="Bluhm B."/>
            <person name="Cannon C."/>
            <person name="Castanera R."/>
            <person name="Culley D."/>
            <person name="Daum C."/>
            <person name="Ezra D."/>
            <person name="Gonzalez J."/>
            <person name="Henrissat B."/>
            <person name="Kuo A."/>
            <person name="Liang C."/>
            <person name="Lipzen A."/>
            <person name="Lutzoni F."/>
            <person name="Magnuson J."/>
            <person name="Mondo S."/>
            <person name="Nolan M."/>
            <person name="Ohm R."/>
            <person name="Pangilinan J."/>
            <person name="Park H.-J."/>
            <person name="Ramirez L."/>
            <person name="Alfaro M."/>
            <person name="Sun H."/>
            <person name="Tritt A."/>
            <person name="Yoshinaga Y."/>
            <person name="Zwiers L.-H."/>
            <person name="Turgeon B."/>
            <person name="Goodwin S."/>
            <person name="Spatafora J."/>
            <person name="Crous P."/>
            <person name="Grigoriev I."/>
        </authorList>
    </citation>
    <scope>NUCLEOTIDE SEQUENCE</scope>
    <source>
        <strain evidence="2 4">CBS 304.34</strain>
    </source>
</reference>
<feature type="compositionally biased region" description="Basic and acidic residues" evidence="1">
    <location>
        <begin position="18"/>
        <end position="40"/>
    </location>
</feature>
<evidence type="ECO:0000313" key="3">
    <source>
        <dbReference type="Proteomes" id="UP000504636"/>
    </source>
</evidence>
<dbReference type="GeneID" id="54464874"/>
<dbReference type="EMBL" id="MU003721">
    <property type="protein sequence ID" value="KAF2802738.1"/>
    <property type="molecule type" value="Genomic_DNA"/>
</dbReference>
<evidence type="ECO:0000313" key="2">
    <source>
        <dbReference type="EMBL" id="KAF2802738.1"/>
    </source>
</evidence>
<name>A0A6A6Y2F7_9PEZI</name>
<protein>
    <submittedName>
        <fullName evidence="2 4">Uncharacterized protein</fullName>
    </submittedName>
</protein>
<proteinExistence type="predicted"/>
<accession>A0A6A6Y2F7</accession>
<dbReference type="Proteomes" id="UP000504636">
    <property type="component" value="Unplaced"/>
</dbReference>